<evidence type="ECO:0000313" key="1">
    <source>
        <dbReference type="EMBL" id="CAB3945877.1"/>
    </source>
</evidence>
<keyword evidence="2" id="KW-1185">Reference proteome</keyword>
<protein>
    <recommendedName>
        <fullName evidence="3">MafI family immunity protein</fullName>
    </recommendedName>
</protein>
<name>A0ABM8LTD1_9BURK</name>
<gene>
    <name evidence="1" type="ORF">LMG7053_02011</name>
</gene>
<comment type="caution">
    <text evidence="1">The sequence shown here is derived from an EMBL/GenBank/DDBJ whole genome shotgun (WGS) entry which is preliminary data.</text>
</comment>
<organism evidence="1 2">
    <name type="scientific">Achromobacter ruhlandii</name>
    <dbReference type="NCBI Taxonomy" id="72557"/>
    <lineage>
        <taxon>Bacteria</taxon>
        <taxon>Pseudomonadati</taxon>
        <taxon>Pseudomonadota</taxon>
        <taxon>Betaproteobacteria</taxon>
        <taxon>Burkholderiales</taxon>
        <taxon>Alcaligenaceae</taxon>
        <taxon>Achromobacter</taxon>
    </lineage>
</organism>
<evidence type="ECO:0008006" key="3">
    <source>
        <dbReference type="Google" id="ProtNLM"/>
    </source>
</evidence>
<dbReference type="EMBL" id="CADILJ010000012">
    <property type="protein sequence ID" value="CAB3945877.1"/>
    <property type="molecule type" value="Genomic_DNA"/>
</dbReference>
<dbReference type="RefSeq" id="WP_144419182.1">
    <property type="nucleotide sequence ID" value="NZ_CADIKY010000003.1"/>
</dbReference>
<evidence type="ECO:0000313" key="2">
    <source>
        <dbReference type="Proteomes" id="UP000494161"/>
    </source>
</evidence>
<proteinExistence type="predicted"/>
<accession>A0ABM8LTD1</accession>
<dbReference type="Proteomes" id="UP000494161">
    <property type="component" value="Unassembled WGS sequence"/>
</dbReference>
<dbReference type="GeneID" id="55563854"/>
<sequence>MCDPEKIIIAALDEISTSFVDNTEANVRELLSSGEAGVALELLCTQLVEFDICISERLKEQLVLAEKAMEMSIEELQYLKTL</sequence>
<dbReference type="InterPro" id="IPR047880">
    <property type="entry name" value="MafI-like"/>
</dbReference>
<reference evidence="1 2" key="1">
    <citation type="submission" date="2020-04" db="EMBL/GenBank/DDBJ databases">
        <authorList>
            <person name="De Canck E."/>
        </authorList>
    </citation>
    <scope>NUCLEOTIDE SEQUENCE [LARGE SCALE GENOMIC DNA]</scope>
    <source>
        <strain evidence="1 2">LMG 7053</strain>
    </source>
</reference>
<dbReference type="NCBIfam" id="NF033691">
    <property type="entry name" value="immunity_MafI"/>
    <property type="match status" value="1"/>
</dbReference>